<proteinExistence type="predicted"/>
<dbReference type="Proteomes" id="UP000198785">
    <property type="component" value="Unassembled WGS sequence"/>
</dbReference>
<gene>
    <name evidence="4" type="ORF">SAMN05660206_11733</name>
</gene>
<sequence length="217" mass="24143">MSLLKLEEYIETGNHHDLEILLTNQPELLREKTSHEISPLLLACYYHKDQVIKTILNHLTTITIHEACAIGLTEHVEMMLKQLPEVVDEISTHGFTPLGIGTHFGQEDIVRILLTKHADPNICSQNGYSVYPLHTALSGQYNNIAKMLLESGAEVNVVQNSRITPLHLAAQQGNIDMIILLLENGADISIKTDYGMTASDLALEKGHKEIAEILHVN</sequence>
<evidence type="ECO:0000256" key="1">
    <source>
        <dbReference type="ARBA" id="ARBA00022737"/>
    </source>
</evidence>
<keyword evidence="2 3" id="KW-0040">ANK repeat</keyword>
<dbReference type="PANTHER" id="PTHR24198:SF165">
    <property type="entry name" value="ANKYRIN REPEAT-CONTAINING PROTEIN-RELATED"/>
    <property type="match status" value="1"/>
</dbReference>
<dbReference type="STRING" id="683125.SAMN05660206_11733"/>
<evidence type="ECO:0000313" key="5">
    <source>
        <dbReference type="Proteomes" id="UP000198785"/>
    </source>
</evidence>
<dbReference type="SUPFAM" id="SSF48403">
    <property type="entry name" value="Ankyrin repeat"/>
    <property type="match status" value="1"/>
</dbReference>
<dbReference type="SMART" id="SM00248">
    <property type="entry name" value="ANK"/>
    <property type="match status" value="4"/>
</dbReference>
<dbReference type="PROSITE" id="PS50088">
    <property type="entry name" value="ANK_REPEAT"/>
    <property type="match status" value="3"/>
</dbReference>
<protein>
    <submittedName>
        <fullName evidence="4">Ankyrin repeat</fullName>
    </submittedName>
</protein>
<feature type="repeat" description="ANK" evidence="3">
    <location>
        <begin position="93"/>
        <end position="125"/>
    </location>
</feature>
<feature type="repeat" description="ANK" evidence="3">
    <location>
        <begin position="161"/>
        <end position="193"/>
    </location>
</feature>
<dbReference type="Gene3D" id="1.25.40.20">
    <property type="entry name" value="Ankyrin repeat-containing domain"/>
    <property type="match status" value="1"/>
</dbReference>
<keyword evidence="5" id="KW-1185">Reference proteome</keyword>
<dbReference type="PANTHER" id="PTHR24198">
    <property type="entry name" value="ANKYRIN REPEAT AND PROTEIN KINASE DOMAIN-CONTAINING PROTEIN"/>
    <property type="match status" value="1"/>
</dbReference>
<dbReference type="AlphaFoldDB" id="A0A1I6VTX5"/>
<name>A0A1I6VTX5_9SPHI</name>
<evidence type="ECO:0000313" key="4">
    <source>
        <dbReference type="EMBL" id="SFT17051.1"/>
    </source>
</evidence>
<feature type="repeat" description="ANK" evidence="3">
    <location>
        <begin position="128"/>
        <end position="160"/>
    </location>
</feature>
<dbReference type="InterPro" id="IPR036770">
    <property type="entry name" value="Ankyrin_rpt-contain_sf"/>
</dbReference>
<dbReference type="RefSeq" id="WP_093367597.1">
    <property type="nucleotide sequence ID" value="NZ_FOZZ01000017.1"/>
</dbReference>
<dbReference type="Pfam" id="PF12796">
    <property type="entry name" value="Ank_2"/>
    <property type="match status" value="2"/>
</dbReference>
<accession>A0A1I6VTX5</accession>
<dbReference type="InterPro" id="IPR002110">
    <property type="entry name" value="Ankyrin_rpt"/>
</dbReference>
<evidence type="ECO:0000256" key="2">
    <source>
        <dbReference type="ARBA" id="ARBA00023043"/>
    </source>
</evidence>
<reference evidence="4 5" key="1">
    <citation type="submission" date="2016-10" db="EMBL/GenBank/DDBJ databases">
        <authorList>
            <person name="de Groot N.N."/>
        </authorList>
    </citation>
    <scope>NUCLEOTIDE SEQUENCE [LARGE SCALE GENOMIC DNA]</scope>
    <source>
        <strain evidence="4 5">DSM 22789</strain>
    </source>
</reference>
<dbReference type="EMBL" id="FOZZ01000017">
    <property type="protein sequence ID" value="SFT17051.1"/>
    <property type="molecule type" value="Genomic_DNA"/>
</dbReference>
<keyword evidence="1" id="KW-0677">Repeat</keyword>
<evidence type="ECO:0000256" key="3">
    <source>
        <dbReference type="PROSITE-ProRule" id="PRU00023"/>
    </source>
</evidence>
<dbReference type="PROSITE" id="PS50297">
    <property type="entry name" value="ANK_REP_REGION"/>
    <property type="match status" value="3"/>
</dbReference>
<organism evidence="4 5">
    <name type="scientific">Sphingobacterium wenxiniae</name>
    <dbReference type="NCBI Taxonomy" id="683125"/>
    <lineage>
        <taxon>Bacteria</taxon>
        <taxon>Pseudomonadati</taxon>
        <taxon>Bacteroidota</taxon>
        <taxon>Sphingobacteriia</taxon>
        <taxon>Sphingobacteriales</taxon>
        <taxon>Sphingobacteriaceae</taxon>
        <taxon>Sphingobacterium</taxon>
    </lineage>
</organism>
<dbReference type="OrthoDB" id="5657095at2"/>